<dbReference type="AlphaFoldDB" id="A0AB39CU27"/>
<reference evidence="1" key="1">
    <citation type="submission" date="2024-05" db="EMBL/GenBank/DDBJ databases">
        <authorList>
            <person name="Luo Y.-C."/>
            <person name="Nicholds J."/>
            <person name="Mortimer T."/>
            <person name="Maboni G."/>
        </authorList>
    </citation>
    <scope>NUCLEOTIDE SEQUENCE</scope>
    <source>
        <strain evidence="1">153271</strain>
    </source>
</reference>
<dbReference type="PROSITE" id="PS50896">
    <property type="entry name" value="LISH"/>
    <property type="match status" value="1"/>
</dbReference>
<dbReference type="InterPro" id="IPR006594">
    <property type="entry name" value="LisH"/>
</dbReference>
<proteinExistence type="predicted"/>
<protein>
    <submittedName>
        <fullName evidence="1">Uncharacterized protein</fullName>
    </submittedName>
</protein>
<dbReference type="EMBL" id="CP158253">
    <property type="protein sequence ID" value="XDJ45345.1"/>
    <property type="molecule type" value="Genomic_DNA"/>
</dbReference>
<organism evidence="1">
    <name type="scientific">Castellaniella ginsengisoli</name>
    <dbReference type="NCBI Taxonomy" id="546114"/>
    <lineage>
        <taxon>Bacteria</taxon>
        <taxon>Pseudomonadati</taxon>
        <taxon>Pseudomonadota</taxon>
        <taxon>Betaproteobacteria</taxon>
        <taxon>Burkholderiales</taxon>
        <taxon>Alcaligenaceae</taxon>
        <taxon>Castellaniella</taxon>
    </lineage>
</organism>
<accession>A0AB39CU27</accession>
<dbReference type="RefSeq" id="WP_368647924.1">
    <property type="nucleotide sequence ID" value="NZ_CP158253.1"/>
</dbReference>
<gene>
    <name evidence="1" type="ORF">ABRZ02_03405</name>
</gene>
<evidence type="ECO:0000313" key="1">
    <source>
        <dbReference type="EMBL" id="XDJ45345.1"/>
    </source>
</evidence>
<sequence>MTKNQVIERLRDIAQRKGDPESAHGDADDAVMQFLREIGHGEVADEFERASEIVPFWYA</sequence>
<name>A0AB39CU27_9BURK</name>